<evidence type="ECO:0000256" key="1">
    <source>
        <dbReference type="ARBA" id="ARBA00004994"/>
    </source>
</evidence>
<dbReference type="AlphaFoldDB" id="A0A841H041"/>
<dbReference type="EMBL" id="JACHIA010000008">
    <property type="protein sequence ID" value="MBB6071431.1"/>
    <property type="molecule type" value="Genomic_DNA"/>
</dbReference>
<dbReference type="Pfam" id="PF02558">
    <property type="entry name" value="ApbA"/>
    <property type="match status" value="1"/>
</dbReference>
<dbReference type="PANTHER" id="PTHR21708:SF26">
    <property type="entry name" value="2-DEHYDROPANTOATE 2-REDUCTASE"/>
    <property type="match status" value="1"/>
</dbReference>
<evidence type="ECO:0000313" key="12">
    <source>
        <dbReference type="EMBL" id="MBB6071431.1"/>
    </source>
</evidence>
<evidence type="ECO:0000256" key="9">
    <source>
        <dbReference type="RuleBase" id="RU362068"/>
    </source>
</evidence>
<dbReference type="PANTHER" id="PTHR21708">
    <property type="entry name" value="PROBABLE 2-DEHYDROPANTOATE 2-REDUCTASE"/>
    <property type="match status" value="1"/>
</dbReference>
<evidence type="ECO:0000256" key="2">
    <source>
        <dbReference type="ARBA" id="ARBA00007870"/>
    </source>
</evidence>
<dbReference type="UniPathway" id="UPA00028">
    <property type="reaction ID" value="UER00004"/>
</dbReference>
<dbReference type="Gene3D" id="1.10.1040.10">
    <property type="entry name" value="N-(1-d-carboxylethyl)-l-norvaline Dehydrogenase, domain 2"/>
    <property type="match status" value="1"/>
</dbReference>
<dbReference type="InterPro" id="IPR013332">
    <property type="entry name" value="KPR_N"/>
</dbReference>
<comment type="catalytic activity">
    <reaction evidence="8 9">
        <text>(R)-pantoate + NADP(+) = 2-dehydropantoate + NADPH + H(+)</text>
        <dbReference type="Rhea" id="RHEA:16233"/>
        <dbReference type="ChEBI" id="CHEBI:11561"/>
        <dbReference type="ChEBI" id="CHEBI:15378"/>
        <dbReference type="ChEBI" id="CHEBI:15980"/>
        <dbReference type="ChEBI" id="CHEBI:57783"/>
        <dbReference type="ChEBI" id="CHEBI:58349"/>
        <dbReference type="EC" id="1.1.1.169"/>
    </reaction>
</comment>
<dbReference type="NCBIfam" id="NF005091">
    <property type="entry name" value="PRK06522.2-2"/>
    <property type="match status" value="1"/>
</dbReference>
<dbReference type="Proteomes" id="UP000582837">
    <property type="component" value="Unassembled WGS sequence"/>
</dbReference>
<evidence type="ECO:0000256" key="7">
    <source>
        <dbReference type="ARBA" id="ARBA00032024"/>
    </source>
</evidence>
<gene>
    <name evidence="12" type="ORF">HNQ61_003055</name>
</gene>
<dbReference type="InterPro" id="IPR008927">
    <property type="entry name" value="6-PGluconate_DH-like_C_sf"/>
</dbReference>
<keyword evidence="9" id="KW-0566">Pantothenate biosynthesis</keyword>
<keyword evidence="13" id="KW-1185">Reference proteome</keyword>
<sequence length="262" mass="27658">MRHSIDALVVDTPSGVLRENPPSATDPREVQPMPWVLLATKAHQTPDAAAWLRALAGGESTIAVLQNGVEHEARVAPYAGRAVVLPVVVECPSTRTAPGRVTQNGPARLKVPAGERGEAFARLFAGSDVEVEVVERFEDARWRKLCQNVAGGAVSALTGRTLGVTREPGVAWLARELVLECVRVARAEGVPLDDGIADEIVTSLQEGDPGAGTSMLSDRLAGASLEVDARNGAVVRLGMRHDIPTPLNRAVTAVLLAVNGDR</sequence>
<evidence type="ECO:0000256" key="8">
    <source>
        <dbReference type="ARBA" id="ARBA00048793"/>
    </source>
</evidence>
<feature type="domain" description="Ketopantoate reductase N-terminal" evidence="10">
    <location>
        <begin position="12"/>
        <end position="113"/>
    </location>
</feature>
<evidence type="ECO:0000256" key="6">
    <source>
        <dbReference type="ARBA" id="ARBA00023002"/>
    </source>
</evidence>
<accession>A0A841H041</accession>
<dbReference type="Gene3D" id="3.40.50.720">
    <property type="entry name" value="NAD(P)-binding Rossmann-like Domain"/>
    <property type="match status" value="1"/>
</dbReference>
<evidence type="ECO:0000256" key="5">
    <source>
        <dbReference type="ARBA" id="ARBA00022857"/>
    </source>
</evidence>
<dbReference type="GO" id="GO:0005737">
    <property type="term" value="C:cytoplasm"/>
    <property type="evidence" value="ECO:0007669"/>
    <property type="project" value="TreeGrafter"/>
</dbReference>
<evidence type="ECO:0000256" key="4">
    <source>
        <dbReference type="ARBA" id="ARBA00019465"/>
    </source>
</evidence>
<dbReference type="InterPro" id="IPR013328">
    <property type="entry name" value="6PGD_dom2"/>
</dbReference>
<name>A0A841H041_9BACT</name>
<proteinExistence type="inferred from homology"/>
<dbReference type="InterPro" id="IPR051402">
    <property type="entry name" value="KPR-Related"/>
</dbReference>
<evidence type="ECO:0000259" key="10">
    <source>
        <dbReference type="Pfam" id="PF02558"/>
    </source>
</evidence>
<comment type="similarity">
    <text evidence="2 9">Belongs to the ketopantoate reductase family.</text>
</comment>
<comment type="caution">
    <text evidence="12">The sequence shown here is derived from an EMBL/GenBank/DDBJ whole genome shotgun (WGS) entry which is preliminary data.</text>
</comment>
<dbReference type="NCBIfam" id="TIGR00745">
    <property type="entry name" value="apbA_panE"/>
    <property type="match status" value="1"/>
</dbReference>
<evidence type="ECO:0000256" key="3">
    <source>
        <dbReference type="ARBA" id="ARBA00013014"/>
    </source>
</evidence>
<evidence type="ECO:0000313" key="13">
    <source>
        <dbReference type="Proteomes" id="UP000582837"/>
    </source>
</evidence>
<dbReference type="Pfam" id="PF08546">
    <property type="entry name" value="ApbA_C"/>
    <property type="match status" value="1"/>
</dbReference>
<dbReference type="EC" id="1.1.1.169" evidence="3 9"/>
<keyword evidence="5 9" id="KW-0521">NADP</keyword>
<dbReference type="InterPro" id="IPR013752">
    <property type="entry name" value="KPA_reductase"/>
</dbReference>
<dbReference type="GO" id="GO:0015940">
    <property type="term" value="P:pantothenate biosynthetic process"/>
    <property type="evidence" value="ECO:0007669"/>
    <property type="project" value="UniProtKB-UniPathway"/>
</dbReference>
<evidence type="ECO:0000259" key="11">
    <source>
        <dbReference type="Pfam" id="PF08546"/>
    </source>
</evidence>
<dbReference type="SUPFAM" id="SSF48179">
    <property type="entry name" value="6-phosphogluconate dehydrogenase C-terminal domain-like"/>
    <property type="match status" value="1"/>
</dbReference>
<keyword evidence="6 9" id="KW-0560">Oxidoreductase</keyword>
<reference evidence="12 13" key="1">
    <citation type="submission" date="2020-08" db="EMBL/GenBank/DDBJ databases">
        <title>Genomic Encyclopedia of Type Strains, Phase IV (KMG-IV): sequencing the most valuable type-strain genomes for metagenomic binning, comparative biology and taxonomic classification.</title>
        <authorList>
            <person name="Goeker M."/>
        </authorList>
    </citation>
    <scope>NUCLEOTIDE SEQUENCE [LARGE SCALE GENOMIC DNA]</scope>
    <source>
        <strain evidence="12 13">DSM 29007</strain>
    </source>
</reference>
<comment type="function">
    <text evidence="9">Catalyzes the NADPH-dependent reduction of ketopantoate into pantoic acid.</text>
</comment>
<comment type="pathway">
    <text evidence="1 9">Cofactor biosynthesis; (R)-pantothenate biosynthesis; (R)-pantoate from 3-methyl-2-oxobutanoate: step 2/2.</text>
</comment>
<organism evidence="12 13">
    <name type="scientific">Longimicrobium terrae</name>
    <dbReference type="NCBI Taxonomy" id="1639882"/>
    <lineage>
        <taxon>Bacteria</taxon>
        <taxon>Pseudomonadati</taxon>
        <taxon>Gemmatimonadota</taxon>
        <taxon>Longimicrobiia</taxon>
        <taxon>Longimicrobiales</taxon>
        <taxon>Longimicrobiaceae</taxon>
        <taxon>Longimicrobium</taxon>
    </lineage>
</organism>
<dbReference type="GO" id="GO:0008677">
    <property type="term" value="F:2-dehydropantoate 2-reductase activity"/>
    <property type="evidence" value="ECO:0007669"/>
    <property type="project" value="UniProtKB-EC"/>
</dbReference>
<protein>
    <recommendedName>
        <fullName evidence="4 9">2-dehydropantoate 2-reductase</fullName>
        <ecNumber evidence="3 9">1.1.1.169</ecNumber>
    </recommendedName>
    <alternativeName>
        <fullName evidence="7 9">Ketopantoate reductase</fullName>
    </alternativeName>
</protein>
<dbReference type="InterPro" id="IPR003710">
    <property type="entry name" value="ApbA"/>
</dbReference>
<feature type="domain" description="Ketopantoate reductase C-terminal" evidence="11">
    <location>
        <begin position="137"/>
        <end position="257"/>
    </location>
</feature>